<dbReference type="InterPro" id="IPR036388">
    <property type="entry name" value="WH-like_DNA-bd_sf"/>
</dbReference>
<dbReference type="Pfam" id="PF04542">
    <property type="entry name" value="Sigma70_r2"/>
    <property type="match status" value="1"/>
</dbReference>
<evidence type="ECO:0000256" key="4">
    <source>
        <dbReference type="ARBA" id="ARBA00023163"/>
    </source>
</evidence>
<dbReference type="SUPFAM" id="SSF88659">
    <property type="entry name" value="Sigma3 and sigma4 domains of RNA polymerase sigma factors"/>
    <property type="match status" value="1"/>
</dbReference>
<dbReference type="Gene3D" id="1.10.10.10">
    <property type="entry name" value="Winged helix-like DNA-binding domain superfamily/Winged helix DNA-binding domain"/>
    <property type="match status" value="1"/>
</dbReference>
<dbReference type="PANTHER" id="PTHR43133">
    <property type="entry name" value="RNA POLYMERASE ECF-TYPE SIGMA FACTO"/>
    <property type="match status" value="1"/>
</dbReference>
<dbReference type="PANTHER" id="PTHR43133:SF59">
    <property type="entry name" value="ECF RNA POLYMERASE SIGMA FACTOR SIGR"/>
    <property type="match status" value="1"/>
</dbReference>
<dbReference type="InterPro" id="IPR013324">
    <property type="entry name" value="RNA_pol_sigma_r3/r4-like"/>
</dbReference>
<dbReference type="InterPro" id="IPR007627">
    <property type="entry name" value="RNA_pol_sigma70_r2"/>
</dbReference>
<evidence type="ECO:0000256" key="3">
    <source>
        <dbReference type="ARBA" id="ARBA00023082"/>
    </source>
</evidence>
<reference evidence="7" key="1">
    <citation type="journal article" name="DNA Res.">
        <title>The physiological potential of anammox bacteria as revealed by their core genome structure.</title>
        <authorList>
            <person name="Okubo T."/>
            <person name="Toyoda A."/>
            <person name="Fukuhara K."/>
            <person name="Uchiyama I."/>
            <person name="Harigaya Y."/>
            <person name="Kuroiwa M."/>
            <person name="Suzuki T."/>
            <person name="Murakami Y."/>
            <person name="Suwa Y."/>
            <person name="Takami H."/>
        </authorList>
    </citation>
    <scope>NUCLEOTIDE SEQUENCE</scope>
    <source>
        <strain evidence="7">317325-2</strain>
    </source>
</reference>
<comment type="similarity">
    <text evidence="1">Belongs to the sigma-70 factor family. ECF subfamily.</text>
</comment>
<dbReference type="InterPro" id="IPR013325">
    <property type="entry name" value="RNA_pol_sigma_r2"/>
</dbReference>
<dbReference type="SUPFAM" id="SSF88946">
    <property type="entry name" value="Sigma2 domain of RNA polymerase sigma factors"/>
    <property type="match status" value="1"/>
</dbReference>
<evidence type="ECO:0000313" key="8">
    <source>
        <dbReference type="Proteomes" id="UP000662873"/>
    </source>
</evidence>
<dbReference type="EMBL" id="AP021858">
    <property type="protein sequence ID" value="BBO22736.1"/>
    <property type="molecule type" value="Genomic_DNA"/>
</dbReference>
<evidence type="ECO:0000256" key="2">
    <source>
        <dbReference type="ARBA" id="ARBA00023015"/>
    </source>
</evidence>
<dbReference type="Proteomes" id="UP000662873">
    <property type="component" value="Chromosome"/>
</dbReference>
<dbReference type="GO" id="GO:0003677">
    <property type="term" value="F:DNA binding"/>
    <property type="evidence" value="ECO:0007669"/>
    <property type="project" value="InterPro"/>
</dbReference>
<feature type="domain" description="RNA polymerase sigma factor 70 region 4 type 2" evidence="6">
    <location>
        <begin position="133"/>
        <end position="179"/>
    </location>
</feature>
<dbReference type="Pfam" id="PF08281">
    <property type="entry name" value="Sigma70_r4_2"/>
    <property type="match status" value="1"/>
</dbReference>
<dbReference type="Gene3D" id="1.10.1740.10">
    <property type="match status" value="1"/>
</dbReference>
<keyword evidence="2" id="KW-0805">Transcription regulation</keyword>
<dbReference type="InterPro" id="IPR014284">
    <property type="entry name" value="RNA_pol_sigma-70_dom"/>
</dbReference>
<keyword evidence="3" id="KW-0731">Sigma factor</keyword>
<dbReference type="KEGG" id="npy:NPRO_03310"/>
<evidence type="ECO:0000256" key="1">
    <source>
        <dbReference type="ARBA" id="ARBA00010641"/>
    </source>
</evidence>
<organism evidence="7 8">
    <name type="scientific">Candidatus Nitrosymbiomonas proteolyticus</name>
    <dbReference type="NCBI Taxonomy" id="2608984"/>
    <lineage>
        <taxon>Bacteria</taxon>
        <taxon>Bacillati</taxon>
        <taxon>Armatimonadota</taxon>
        <taxon>Armatimonadota incertae sedis</taxon>
        <taxon>Candidatus Nitrosymbiomonas</taxon>
    </lineage>
</organism>
<dbReference type="NCBIfam" id="TIGR02937">
    <property type="entry name" value="sigma70-ECF"/>
    <property type="match status" value="1"/>
</dbReference>
<dbReference type="GO" id="GO:0016987">
    <property type="term" value="F:sigma factor activity"/>
    <property type="evidence" value="ECO:0007669"/>
    <property type="project" value="UniProtKB-KW"/>
</dbReference>
<name>A0A809S2N3_9BACT</name>
<protein>
    <submittedName>
        <fullName evidence="7">RNA polymerase factor sigma-70</fullName>
    </submittedName>
</protein>
<proteinExistence type="inferred from homology"/>
<accession>A0A809S2N3</accession>
<dbReference type="InterPro" id="IPR013249">
    <property type="entry name" value="RNA_pol_sigma70_r4_t2"/>
</dbReference>
<gene>
    <name evidence="7" type="ORF">NPRO_03310</name>
</gene>
<sequence length="198" mass="22579">MVQSLTRALSRSDENQKERFESLVKDSFRSAYGFAYRLTGNSTDAEDLVQETYLRAYRFFHRYDEDLPFLNWLYRIMSNAHVDTVRRRGRLRTTSLEQTVFGGTTTLEIPDDEASPEAELMQNAMGEHVEAGLQAMNPEFRTAVLLADVEGMAYEEIASIMGTSVGTVRSRIHRGRKQLKRLLRKRCPAQYGGESGVV</sequence>
<evidence type="ECO:0000259" key="5">
    <source>
        <dbReference type="Pfam" id="PF04542"/>
    </source>
</evidence>
<dbReference type="InterPro" id="IPR039425">
    <property type="entry name" value="RNA_pol_sigma-70-like"/>
</dbReference>
<dbReference type="GO" id="GO:0006352">
    <property type="term" value="P:DNA-templated transcription initiation"/>
    <property type="evidence" value="ECO:0007669"/>
    <property type="project" value="InterPro"/>
</dbReference>
<evidence type="ECO:0000313" key="7">
    <source>
        <dbReference type="EMBL" id="BBO22736.1"/>
    </source>
</evidence>
<dbReference type="AlphaFoldDB" id="A0A809S2N3"/>
<dbReference type="CDD" id="cd06171">
    <property type="entry name" value="Sigma70_r4"/>
    <property type="match status" value="1"/>
</dbReference>
<evidence type="ECO:0000259" key="6">
    <source>
        <dbReference type="Pfam" id="PF08281"/>
    </source>
</evidence>
<keyword evidence="4" id="KW-0804">Transcription</keyword>
<feature type="domain" description="RNA polymerase sigma-70 region 2" evidence="5">
    <location>
        <begin position="28"/>
        <end position="90"/>
    </location>
</feature>